<dbReference type="SUPFAM" id="SSF55781">
    <property type="entry name" value="GAF domain-like"/>
    <property type="match status" value="1"/>
</dbReference>
<protein>
    <submittedName>
        <fullName evidence="2">Helix-turn-helix transcriptional regulator</fullName>
    </submittedName>
</protein>
<accession>A0ABW1DAF0</accession>
<dbReference type="PRINTS" id="PR00038">
    <property type="entry name" value="HTHLUXR"/>
</dbReference>
<dbReference type="InterPro" id="IPR016032">
    <property type="entry name" value="Sig_transdc_resp-reg_C-effctor"/>
</dbReference>
<gene>
    <name evidence="2" type="ORF">ACFPZ3_62800</name>
</gene>
<dbReference type="Proteomes" id="UP001596058">
    <property type="component" value="Unassembled WGS sequence"/>
</dbReference>
<dbReference type="InterPro" id="IPR000792">
    <property type="entry name" value="Tscrpt_reg_LuxR_C"/>
</dbReference>
<sequence length="340" mass="36473">MVTVGSRLYRDLCAALIPGAGLEAVAAELSRVIAPVVPHDALRCGAINPSSGAGVTALGFWHGYAPDLGRELLRPDRVGAATRELDRLARQHVPVTLVDRRLRSGAHDGLLEEYGAGEELCLALRDARGVWGVLCLMRVAGGRPFGDADARRLAGVGPSLIAALRNYVTAQPVEFSGHEPPPGMLVVGADSRIRTMTPHARSWLTAMTARLAVPEWLAEASFATLAAAAREHPRHLRLCVPSVGCGWWTAIEAQPLGDDGDVAVMIQRASGTSLIPSFCDWYGVTTRERQIMRHLYDGSAPKQIARALGLSLYTVSDHLKALFRKTGTSGRDELIAVINT</sequence>
<dbReference type="InterPro" id="IPR036388">
    <property type="entry name" value="WH-like_DNA-bd_sf"/>
</dbReference>
<dbReference type="CDD" id="cd06170">
    <property type="entry name" value="LuxR_C_like"/>
    <property type="match status" value="1"/>
</dbReference>
<name>A0ABW1DAF0_9ACTN</name>
<dbReference type="SUPFAM" id="SSF46894">
    <property type="entry name" value="C-terminal effector domain of the bipartite response regulators"/>
    <property type="match status" value="1"/>
</dbReference>
<dbReference type="Gene3D" id="1.10.10.10">
    <property type="entry name" value="Winged helix-like DNA-binding domain superfamily/Winged helix DNA-binding domain"/>
    <property type="match status" value="1"/>
</dbReference>
<dbReference type="EMBL" id="JBHSPA010000112">
    <property type="protein sequence ID" value="MFC5834547.1"/>
    <property type="molecule type" value="Genomic_DNA"/>
</dbReference>
<evidence type="ECO:0000259" key="1">
    <source>
        <dbReference type="PROSITE" id="PS50043"/>
    </source>
</evidence>
<organism evidence="2 3">
    <name type="scientific">Nonomuraea insulae</name>
    <dbReference type="NCBI Taxonomy" id="1616787"/>
    <lineage>
        <taxon>Bacteria</taxon>
        <taxon>Bacillati</taxon>
        <taxon>Actinomycetota</taxon>
        <taxon>Actinomycetes</taxon>
        <taxon>Streptosporangiales</taxon>
        <taxon>Streptosporangiaceae</taxon>
        <taxon>Nonomuraea</taxon>
    </lineage>
</organism>
<dbReference type="Pfam" id="PF00196">
    <property type="entry name" value="GerE"/>
    <property type="match status" value="1"/>
</dbReference>
<dbReference type="RefSeq" id="WP_379523959.1">
    <property type="nucleotide sequence ID" value="NZ_JBHSPA010000112.1"/>
</dbReference>
<keyword evidence="3" id="KW-1185">Reference proteome</keyword>
<dbReference type="SMART" id="SM00421">
    <property type="entry name" value="HTH_LUXR"/>
    <property type="match status" value="1"/>
</dbReference>
<comment type="caution">
    <text evidence="2">The sequence shown here is derived from an EMBL/GenBank/DDBJ whole genome shotgun (WGS) entry which is preliminary data.</text>
</comment>
<reference evidence="3" key="1">
    <citation type="journal article" date="2019" name="Int. J. Syst. Evol. Microbiol.">
        <title>The Global Catalogue of Microorganisms (GCM) 10K type strain sequencing project: providing services to taxonomists for standard genome sequencing and annotation.</title>
        <authorList>
            <consortium name="The Broad Institute Genomics Platform"/>
            <consortium name="The Broad Institute Genome Sequencing Center for Infectious Disease"/>
            <person name="Wu L."/>
            <person name="Ma J."/>
        </authorList>
    </citation>
    <scope>NUCLEOTIDE SEQUENCE [LARGE SCALE GENOMIC DNA]</scope>
    <source>
        <strain evidence="3">CCUG 53903</strain>
    </source>
</reference>
<evidence type="ECO:0000313" key="2">
    <source>
        <dbReference type="EMBL" id="MFC5834547.1"/>
    </source>
</evidence>
<dbReference type="PROSITE" id="PS50043">
    <property type="entry name" value="HTH_LUXR_2"/>
    <property type="match status" value="1"/>
</dbReference>
<feature type="domain" description="HTH luxR-type" evidence="1">
    <location>
        <begin position="277"/>
        <end position="340"/>
    </location>
</feature>
<proteinExistence type="predicted"/>
<evidence type="ECO:0000313" key="3">
    <source>
        <dbReference type="Proteomes" id="UP001596058"/>
    </source>
</evidence>